<dbReference type="GO" id="GO:0043565">
    <property type="term" value="F:sequence-specific DNA binding"/>
    <property type="evidence" value="ECO:0007669"/>
    <property type="project" value="InterPro"/>
</dbReference>
<dbReference type="InterPro" id="IPR018060">
    <property type="entry name" value="HTH_AraC"/>
</dbReference>
<dbReference type="PANTHER" id="PTHR43280:SF2">
    <property type="entry name" value="HTH-TYPE TRANSCRIPTIONAL REGULATOR EXSA"/>
    <property type="match status" value="1"/>
</dbReference>
<dbReference type="RefSeq" id="WP_100211772.1">
    <property type="nucleotide sequence ID" value="NZ_CP138495.1"/>
</dbReference>
<evidence type="ECO:0000259" key="4">
    <source>
        <dbReference type="PROSITE" id="PS01124"/>
    </source>
</evidence>
<dbReference type="PANTHER" id="PTHR43280">
    <property type="entry name" value="ARAC-FAMILY TRANSCRIPTIONAL REGULATOR"/>
    <property type="match status" value="1"/>
</dbReference>
<keyword evidence="2 5" id="KW-0238">DNA-binding</keyword>
<sequence>MHIDNIPEIYLEDQATTPDLFAYDFKMTQDSIKTKVNLNMHMFSFLQTGKKQVHFAGTSVLVNNQQSLLIKKGNCLWSELLGDNAIYFCKLLFFSEKKLREFLNKHNILEEKSQKEASFFVIENDAYITSYLNSLSSIVSNTSVFIENLLAIKFEELMLYLINKYDETFKSYLYSLISKQTSAFQKTIEKNIYAALTLEEIAFLCNMSLSTFKRHFIKEYNVSPGKWLREKRLLKAKELLEKDGLKSSEIYLQFGYNNLSNFSNAFKNRFGINPTDIK</sequence>
<evidence type="ECO:0000256" key="2">
    <source>
        <dbReference type="ARBA" id="ARBA00023125"/>
    </source>
</evidence>
<dbReference type="InterPro" id="IPR054015">
    <property type="entry name" value="ExsA-like_N"/>
</dbReference>
<keyword evidence="6" id="KW-1185">Reference proteome</keyword>
<dbReference type="OrthoDB" id="4480133at2"/>
<organism evidence="5 6">
    <name type="scientific">Tenacibaculum maritimum NCIMB 2154</name>
    <dbReference type="NCBI Taxonomy" id="1349785"/>
    <lineage>
        <taxon>Bacteria</taxon>
        <taxon>Pseudomonadati</taxon>
        <taxon>Bacteroidota</taxon>
        <taxon>Flavobacteriia</taxon>
        <taxon>Flavobacteriales</taxon>
        <taxon>Flavobacteriaceae</taxon>
        <taxon>Tenacibaculum</taxon>
    </lineage>
</organism>
<evidence type="ECO:0000256" key="1">
    <source>
        <dbReference type="ARBA" id="ARBA00023015"/>
    </source>
</evidence>
<evidence type="ECO:0000256" key="3">
    <source>
        <dbReference type="ARBA" id="ARBA00023163"/>
    </source>
</evidence>
<dbReference type="Proteomes" id="UP000231564">
    <property type="component" value="Chromosome MARIT"/>
</dbReference>
<keyword evidence="3" id="KW-0804">Transcription</keyword>
<dbReference type="SUPFAM" id="SSF46689">
    <property type="entry name" value="Homeodomain-like"/>
    <property type="match status" value="2"/>
</dbReference>
<proteinExistence type="predicted"/>
<dbReference type="KEGG" id="tmar:MARIT_2778"/>
<dbReference type="Pfam" id="PF22200">
    <property type="entry name" value="ExsA_N"/>
    <property type="match status" value="1"/>
</dbReference>
<protein>
    <submittedName>
        <fullName evidence="5">DNA-binding domain-containing protein, AraC-type</fullName>
    </submittedName>
</protein>
<gene>
    <name evidence="5" type="ORF">MARIT_2778</name>
</gene>
<dbReference type="PROSITE" id="PS01124">
    <property type="entry name" value="HTH_ARAC_FAMILY_2"/>
    <property type="match status" value="1"/>
</dbReference>
<dbReference type="Pfam" id="PF12833">
    <property type="entry name" value="HTH_18"/>
    <property type="match status" value="1"/>
</dbReference>
<dbReference type="Gene3D" id="1.10.10.60">
    <property type="entry name" value="Homeodomain-like"/>
    <property type="match status" value="2"/>
</dbReference>
<feature type="domain" description="HTH araC/xylS-type" evidence="4">
    <location>
        <begin position="182"/>
        <end position="278"/>
    </location>
</feature>
<evidence type="ECO:0000313" key="6">
    <source>
        <dbReference type="Proteomes" id="UP000231564"/>
    </source>
</evidence>
<name>A0A2H1ECN2_9FLAO</name>
<dbReference type="SMART" id="SM00342">
    <property type="entry name" value="HTH_ARAC"/>
    <property type="match status" value="1"/>
</dbReference>
<reference evidence="5 6" key="1">
    <citation type="submission" date="2016-11" db="EMBL/GenBank/DDBJ databases">
        <authorList>
            <person name="Jaros S."/>
            <person name="Januszkiewicz K."/>
            <person name="Wedrychowicz H."/>
        </authorList>
    </citation>
    <scope>NUCLEOTIDE SEQUENCE [LARGE SCALE GENOMIC DNA]</scope>
    <source>
        <strain evidence="5">NCIMB 2154T</strain>
    </source>
</reference>
<dbReference type="GO" id="GO:0003700">
    <property type="term" value="F:DNA-binding transcription factor activity"/>
    <property type="evidence" value="ECO:0007669"/>
    <property type="project" value="InterPro"/>
</dbReference>
<dbReference type="STRING" id="1349785.GCA_000509405_01770"/>
<evidence type="ECO:0000313" key="5">
    <source>
        <dbReference type="EMBL" id="SFZ84502.1"/>
    </source>
</evidence>
<dbReference type="InterPro" id="IPR009057">
    <property type="entry name" value="Homeodomain-like_sf"/>
</dbReference>
<dbReference type="AlphaFoldDB" id="A0A2H1ECN2"/>
<keyword evidence="1" id="KW-0805">Transcription regulation</keyword>
<dbReference type="EMBL" id="LT634361">
    <property type="protein sequence ID" value="SFZ84502.1"/>
    <property type="molecule type" value="Genomic_DNA"/>
</dbReference>
<accession>A0A2H1ECN2</accession>
<dbReference type="GeneID" id="47724233"/>